<evidence type="ECO:0000256" key="5">
    <source>
        <dbReference type="ARBA" id="ARBA00047754"/>
    </source>
</evidence>
<gene>
    <name evidence="7" type="ordered locus">DP1904</name>
</gene>
<keyword evidence="3" id="KW-0237">DNA synthesis</keyword>
<dbReference type="AlphaFoldDB" id="Q6ALZ2"/>
<dbReference type="STRING" id="177439.DP1904"/>
<keyword evidence="4" id="KW-0547">Nucleotide-binding</keyword>
<dbReference type="eggNOG" id="COG0209">
    <property type="taxonomic scope" value="Bacteria"/>
</dbReference>
<dbReference type="KEGG" id="dps:DP1904"/>
<proteinExistence type="inferred from homology"/>
<dbReference type="HOGENOM" id="CLU_1568217_0_0_7"/>
<dbReference type="InterPro" id="IPR024434">
    <property type="entry name" value="TSCPD_dom"/>
</dbReference>
<dbReference type="GO" id="GO:0004748">
    <property type="term" value="F:ribonucleoside-diphosphate reductase activity, thioredoxin disulfide as acceptor"/>
    <property type="evidence" value="ECO:0007669"/>
    <property type="project" value="UniProtKB-EC"/>
</dbReference>
<dbReference type="EMBL" id="CR522870">
    <property type="protein sequence ID" value="CAG36633.1"/>
    <property type="molecule type" value="Genomic_DNA"/>
</dbReference>
<keyword evidence="8" id="KW-1185">Reference proteome</keyword>
<evidence type="ECO:0000313" key="8">
    <source>
        <dbReference type="Proteomes" id="UP000000602"/>
    </source>
</evidence>
<dbReference type="GO" id="GO:0071897">
    <property type="term" value="P:DNA biosynthetic process"/>
    <property type="evidence" value="ECO:0007669"/>
    <property type="project" value="UniProtKB-KW"/>
</dbReference>
<dbReference type="GO" id="GO:0000166">
    <property type="term" value="F:nucleotide binding"/>
    <property type="evidence" value="ECO:0007669"/>
    <property type="project" value="UniProtKB-KW"/>
</dbReference>
<organism evidence="7 8">
    <name type="scientific">Desulfotalea psychrophila (strain LSv54 / DSM 12343)</name>
    <dbReference type="NCBI Taxonomy" id="177439"/>
    <lineage>
        <taxon>Bacteria</taxon>
        <taxon>Pseudomonadati</taxon>
        <taxon>Thermodesulfobacteriota</taxon>
        <taxon>Desulfobulbia</taxon>
        <taxon>Desulfobulbales</taxon>
        <taxon>Desulfocapsaceae</taxon>
        <taxon>Desulfotalea</taxon>
    </lineage>
</organism>
<dbReference type="EC" id="1.17.4.1" evidence="2"/>
<comment type="catalytic activity">
    <reaction evidence="5">
        <text>a 2'-deoxyribonucleoside 5'-diphosphate + [thioredoxin]-disulfide + H2O = a ribonucleoside 5'-diphosphate + [thioredoxin]-dithiol</text>
        <dbReference type="Rhea" id="RHEA:23252"/>
        <dbReference type="Rhea" id="RHEA-COMP:10698"/>
        <dbReference type="Rhea" id="RHEA-COMP:10700"/>
        <dbReference type="ChEBI" id="CHEBI:15377"/>
        <dbReference type="ChEBI" id="CHEBI:29950"/>
        <dbReference type="ChEBI" id="CHEBI:50058"/>
        <dbReference type="ChEBI" id="CHEBI:57930"/>
        <dbReference type="ChEBI" id="CHEBI:73316"/>
        <dbReference type="EC" id="1.17.4.1"/>
    </reaction>
</comment>
<feature type="domain" description="TSCPD" evidence="6">
    <location>
        <begin position="75"/>
        <end position="164"/>
    </location>
</feature>
<evidence type="ECO:0000313" key="7">
    <source>
        <dbReference type="EMBL" id="CAG36633.1"/>
    </source>
</evidence>
<protein>
    <recommendedName>
        <fullName evidence="2">ribonucleoside-diphosphate reductase</fullName>
        <ecNumber evidence="2">1.17.4.1</ecNumber>
    </recommendedName>
</protein>
<reference evidence="8" key="1">
    <citation type="journal article" date="2004" name="Environ. Microbiol.">
        <title>The genome of Desulfotalea psychrophila, a sulfate-reducing bacterium from permanently cold Arctic sediments.</title>
        <authorList>
            <person name="Rabus R."/>
            <person name="Ruepp A."/>
            <person name="Frickey T."/>
            <person name="Rattei T."/>
            <person name="Fartmann B."/>
            <person name="Stark M."/>
            <person name="Bauer M."/>
            <person name="Zibat A."/>
            <person name="Lombardot T."/>
            <person name="Becker I."/>
            <person name="Amann J."/>
            <person name="Gellner K."/>
            <person name="Teeling H."/>
            <person name="Leuschner W.D."/>
            <person name="Gloeckner F.-O."/>
            <person name="Lupas A.N."/>
            <person name="Amann R."/>
            <person name="Klenk H.-P."/>
        </authorList>
    </citation>
    <scope>NUCLEOTIDE SEQUENCE [LARGE SCALE GENOMIC DNA]</scope>
    <source>
        <strain evidence="8">DSM 12343 / LSv54</strain>
    </source>
</reference>
<evidence type="ECO:0000259" key="6">
    <source>
        <dbReference type="Pfam" id="PF12637"/>
    </source>
</evidence>
<comment type="similarity">
    <text evidence="1">Belongs to the ribonucleoside diphosphate reductase class-2 family.</text>
</comment>
<dbReference type="Proteomes" id="UP000000602">
    <property type="component" value="Chromosome"/>
</dbReference>
<evidence type="ECO:0000256" key="2">
    <source>
        <dbReference type="ARBA" id="ARBA00012274"/>
    </source>
</evidence>
<name>Q6ALZ2_DESPS</name>
<sequence>MENMSVKIKICPLCKKENRTEENICSVCAQVCLHLERNLELSSRLKQLADQSDGQEEIEEELPDVLDAVRYRTCDRDNNTWYISISELSRQPVEIFASTAFDNDHHLQSKISNLTTITRLISLILRHIFMGERLSLEKTIMQIERSSRQKNDLPEMLSKVLGNYAQKRRQ</sequence>
<evidence type="ECO:0000256" key="4">
    <source>
        <dbReference type="ARBA" id="ARBA00022741"/>
    </source>
</evidence>
<dbReference type="Pfam" id="PF12637">
    <property type="entry name" value="TSCPD"/>
    <property type="match status" value="1"/>
</dbReference>
<evidence type="ECO:0000256" key="1">
    <source>
        <dbReference type="ARBA" id="ARBA00007405"/>
    </source>
</evidence>
<accession>Q6ALZ2</accession>
<evidence type="ECO:0000256" key="3">
    <source>
        <dbReference type="ARBA" id="ARBA00022634"/>
    </source>
</evidence>